<gene>
    <name evidence="1" type="ORF">NCTC9828_02007</name>
</gene>
<sequence length="46" mass="5434">MKEKKEQWKPQVNCFRKDGQKFKPEDCTIPISFKGFYQILAELKGA</sequence>
<dbReference type="AlphaFoldDB" id="A0AB74H6M3"/>
<reference evidence="1 2" key="1">
    <citation type="submission" date="2018-06" db="EMBL/GenBank/DDBJ databases">
        <authorList>
            <consortium name="Pathogen Informatics"/>
            <person name="Doyle S."/>
        </authorList>
    </citation>
    <scope>NUCLEOTIDE SEQUENCE [LARGE SCALE GENOMIC DNA]</scope>
    <source>
        <strain evidence="1 2">NCTC9828</strain>
    </source>
</reference>
<dbReference type="NCBIfam" id="NF047423">
    <property type="entry name" value="BOW99_gp33_fam"/>
    <property type="match status" value="1"/>
</dbReference>
<proteinExistence type="predicted"/>
<name>A0AB74H6M3_STRAG</name>
<dbReference type="RefSeq" id="WP_017768465.1">
    <property type="nucleotide sequence ID" value="NZ_QYTG01000027.1"/>
</dbReference>
<comment type="caution">
    <text evidence="1">The sequence shown here is derived from an EMBL/GenBank/DDBJ whole genome shotgun (WGS) entry which is preliminary data.</text>
</comment>
<evidence type="ECO:0000313" key="1">
    <source>
        <dbReference type="EMBL" id="SUN29752.1"/>
    </source>
</evidence>
<dbReference type="EMBL" id="UHEW01000005">
    <property type="protein sequence ID" value="SUN29752.1"/>
    <property type="molecule type" value="Genomic_DNA"/>
</dbReference>
<organism evidence="1 2">
    <name type="scientific">Streptococcus agalactiae</name>
    <dbReference type="NCBI Taxonomy" id="1311"/>
    <lineage>
        <taxon>Bacteria</taxon>
        <taxon>Bacillati</taxon>
        <taxon>Bacillota</taxon>
        <taxon>Bacilli</taxon>
        <taxon>Lactobacillales</taxon>
        <taxon>Streptococcaceae</taxon>
        <taxon>Streptococcus</taxon>
    </lineage>
</organism>
<dbReference type="InterPro" id="IPR059211">
    <property type="entry name" value="BOW99_gp33-like"/>
</dbReference>
<accession>A0AB74H6M3</accession>
<protein>
    <submittedName>
        <fullName evidence="1">Phage protein</fullName>
    </submittedName>
</protein>
<dbReference type="Proteomes" id="UP000255140">
    <property type="component" value="Unassembled WGS sequence"/>
</dbReference>
<evidence type="ECO:0000313" key="2">
    <source>
        <dbReference type="Proteomes" id="UP000255140"/>
    </source>
</evidence>